<proteinExistence type="predicted"/>
<dbReference type="STRING" id="990285.RGCCGE502_20065"/>
<gene>
    <name evidence="1" type="ORF">RGCCGE502_20065</name>
</gene>
<protein>
    <submittedName>
        <fullName evidence="1">Uncharacterized protein</fullName>
    </submittedName>
</protein>
<dbReference type="EMBL" id="AEYE02000024">
    <property type="protein sequence ID" value="EPE96479.1"/>
    <property type="molecule type" value="Genomic_DNA"/>
</dbReference>
<dbReference type="AlphaFoldDB" id="S3HCS9"/>
<evidence type="ECO:0000313" key="1">
    <source>
        <dbReference type="EMBL" id="EPE96479.1"/>
    </source>
</evidence>
<accession>S3HCS9</accession>
<name>S3HCS9_9HYPH</name>
<sequence>MFSRKILDASISDFATSLAAMIDDELYATMELLETESESPNDGNVDEILARIALTESEIERRHPGQLLRPYLDWKERNVGP</sequence>
<evidence type="ECO:0000313" key="2">
    <source>
        <dbReference type="Proteomes" id="UP000014411"/>
    </source>
</evidence>
<dbReference type="Proteomes" id="UP000014411">
    <property type="component" value="Unassembled WGS sequence"/>
</dbReference>
<dbReference type="HOGENOM" id="CLU_2614115_0_0_5"/>
<organism evidence="1 2">
    <name type="scientific">Rhizobium grahamii CCGE 502</name>
    <dbReference type="NCBI Taxonomy" id="990285"/>
    <lineage>
        <taxon>Bacteria</taxon>
        <taxon>Pseudomonadati</taxon>
        <taxon>Pseudomonadota</taxon>
        <taxon>Alphaproteobacteria</taxon>
        <taxon>Hyphomicrobiales</taxon>
        <taxon>Rhizobiaceae</taxon>
        <taxon>Rhizobium/Agrobacterium group</taxon>
        <taxon>Rhizobium</taxon>
    </lineage>
</organism>
<comment type="caution">
    <text evidence="1">The sequence shown here is derived from an EMBL/GenBank/DDBJ whole genome shotgun (WGS) entry which is preliminary data.</text>
</comment>
<reference evidence="1 2" key="1">
    <citation type="journal article" date="2012" name="J. Bacteriol.">
        <title>Genome sequence of Rhizobium grahamii CCGE502, a broad-host-range symbiont with low nodulation competitiveness in Phaseolus vulgaris.</title>
        <authorList>
            <person name="Althabegoiti M.J."/>
            <person name="Lozano L."/>
            <person name="Torres-Tejerizo G."/>
            <person name="Ormeno-Orrillo E."/>
            <person name="Rogel M.A."/>
            <person name="Gonzalez V."/>
            <person name="Martinez-Romero E."/>
        </authorList>
    </citation>
    <scope>NUCLEOTIDE SEQUENCE [LARGE SCALE GENOMIC DNA]</scope>
    <source>
        <strain evidence="1 2">CCGE 502</strain>
    </source>
</reference>
<dbReference type="eggNOG" id="ENOG5031AXD">
    <property type="taxonomic scope" value="Bacteria"/>
</dbReference>
<dbReference type="RefSeq" id="WP_016555984.1">
    <property type="nucleotide sequence ID" value="NZ_AEYE02000024.1"/>
</dbReference>
<keyword evidence="2" id="KW-1185">Reference proteome</keyword>